<reference evidence="2" key="1">
    <citation type="submission" date="2015-06" db="EMBL/GenBank/DDBJ databases">
        <title>Expansion of signal transduction pathways in fungi by whole-genome duplication.</title>
        <authorList>
            <consortium name="DOE Joint Genome Institute"/>
            <person name="Corrochano L.M."/>
            <person name="Kuo A."/>
            <person name="Marcet-Houben M."/>
            <person name="Polaino S."/>
            <person name="Salamov A."/>
            <person name="Villalobos J.M."/>
            <person name="Alvarez M.I."/>
            <person name="Avalos J."/>
            <person name="Benito E.P."/>
            <person name="Benoit I."/>
            <person name="Burger G."/>
            <person name="Camino L.P."/>
            <person name="Canovas D."/>
            <person name="Cerda-Olmedo E."/>
            <person name="Cheng J.-F."/>
            <person name="Dominguez A."/>
            <person name="Elias M."/>
            <person name="Eslava A.P."/>
            <person name="Glaser F."/>
            <person name="Grimwood J."/>
            <person name="Gutierrez G."/>
            <person name="Heitman J."/>
            <person name="Henrissat B."/>
            <person name="Iturriaga E.A."/>
            <person name="Lang B.F."/>
            <person name="Lavin J.L."/>
            <person name="Lee S."/>
            <person name="Li W."/>
            <person name="Lindquist E."/>
            <person name="Lopez-Garcia S."/>
            <person name="Luque E.M."/>
            <person name="Marcos A.T."/>
            <person name="Martin J."/>
            <person name="McCluskey K."/>
            <person name="Medina H.R."/>
            <person name="Miralles-Duran A."/>
            <person name="Miyazaki A."/>
            <person name="Munoz-Torres E."/>
            <person name="Oguiza J.A."/>
            <person name="Ohm R."/>
            <person name="Olmedo M."/>
            <person name="Orejas M."/>
            <person name="Ortiz-Castellanos L."/>
            <person name="Pisabarro A.G."/>
            <person name="Rodriguez-Romero J."/>
            <person name="Ruiz-Herrera J."/>
            <person name="Ruiz-Vazquez R."/>
            <person name="Sanz C."/>
            <person name="Schackwitz W."/>
            <person name="Schmutz J."/>
            <person name="Shahriari M."/>
            <person name="Shelest E."/>
            <person name="Silva-Franco F."/>
            <person name="Soanes D."/>
            <person name="Syed K."/>
            <person name="Tagua V.G."/>
            <person name="Talbot N.J."/>
            <person name="Thon M."/>
            <person name="De vries R.P."/>
            <person name="Wiebenga A."/>
            <person name="Yadav J.S."/>
            <person name="Braun E.L."/>
            <person name="Baker S."/>
            <person name="Garre V."/>
            <person name="Horwitz B."/>
            <person name="Torres-Martinez S."/>
            <person name="Idnurm A."/>
            <person name="Herrera-Estrella A."/>
            <person name="Gabaldon T."/>
            <person name="Grigoriev I.V."/>
        </authorList>
    </citation>
    <scope>NUCLEOTIDE SEQUENCE [LARGE SCALE GENOMIC DNA]</scope>
    <source>
        <strain evidence="2">NRRL 1555(-)</strain>
    </source>
</reference>
<evidence type="ECO:0000313" key="1">
    <source>
        <dbReference type="EMBL" id="OAD72755.1"/>
    </source>
</evidence>
<accession>A0A162X672</accession>
<keyword evidence="2" id="KW-1185">Reference proteome</keyword>
<dbReference type="Proteomes" id="UP000077315">
    <property type="component" value="Unassembled WGS sequence"/>
</dbReference>
<evidence type="ECO:0000313" key="2">
    <source>
        <dbReference type="Proteomes" id="UP000077315"/>
    </source>
</evidence>
<dbReference type="AlphaFoldDB" id="A0A162X672"/>
<organism evidence="1 2">
    <name type="scientific">Phycomyces blakesleeanus (strain ATCC 8743b / DSM 1359 / FGSC 10004 / NBRC 33097 / NRRL 1555)</name>
    <dbReference type="NCBI Taxonomy" id="763407"/>
    <lineage>
        <taxon>Eukaryota</taxon>
        <taxon>Fungi</taxon>
        <taxon>Fungi incertae sedis</taxon>
        <taxon>Mucoromycota</taxon>
        <taxon>Mucoromycotina</taxon>
        <taxon>Mucoromycetes</taxon>
        <taxon>Mucorales</taxon>
        <taxon>Phycomycetaceae</taxon>
        <taxon>Phycomyces</taxon>
    </lineage>
</organism>
<proteinExistence type="predicted"/>
<name>A0A162X672_PHYB8</name>
<gene>
    <name evidence="1" type="ORF">PHYBLDRAFT_146076</name>
</gene>
<dbReference type="VEuPathDB" id="FungiDB:PHYBLDRAFT_146076"/>
<dbReference type="GeneID" id="28992499"/>
<protein>
    <submittedName>
        <fullName evidence="1">Uncharacterized protein</fullName>
    </submittedName>
</protein>
<dbReference type="EMBL" id="KV440982">
    <property type="protein sequence ID" value="OAD72755.1"/>
    <property type="molecule type" value="Genomic_DNA"/>
</dbReference>
<dbReference type="RefSeq" id="XP_018290795.1">
    <property type="nucleotide sequence ID" value="XM_018431593.1"/>
</dbReference>
<sequence length="49" mass="5205">MKSASSPKRQNCIGICASVSTTQKKACIVLKTHGASSHALFSIILTQEE</sequence>
<dbReference type="InParanoid" id="A0A162X672"/>